<dbReference type="GeneID" id="94298006"/>
<dbReference type="PANTHER" id="PTHR10956">
    <property type="entry name" value="60S RIBOSOMAL PROTEIN L31"/>
    <property type="match status" value="1"/>
</dbReference>
<sequence length="103" mass="11614">MVHFLKTLNLAKLTKGRPFKTRCPTAIHIIRTICADTAKVGIRDVVLSEDVNRYVWAHGIRTPVRRIRIDINVQEDASGKIAVVSLVDWPQTGYHGLTDEHAE</sequence>
<keyword evidence="6" id="KW-1185">Reference proteome</keyword>
<reference evidence="5" key="2">
    <citation type="submission" date="2020-12" db="EMBL/GenBank/DDBJ databases">
        <title>New Spironucleus salmonicida genome in near-complete chromosomes.</title>
        <authorList>
            <person name="Xu F."/>
            <person name="Kurt Z."/>
            <person name="Jimenez-Gonzalez A."/>
            <person name="Astvaldsson A."/>
            <person name="Andersson J.O."/>
            <person name="Svard S.G."/>
        </authorList>
    </citation>
    <scope>NUCLEOTIDE SEQUENCE</scope>
    <source>
        <strain evidence="5">ATCC 50377</strain>
    </source>
</reference>
<evidence type="ECO:0000256" key="1">
    <source>
        <dbReference type="ARBA" id="ARBA00010808"/>
    </source>
</evidence>
<evidence type="ECO:0000256" key="2">
    <source>
        <dbReference type="ARBA" id="ARBA00022980"/>
    </source>
</evidence>
<dbReference type="Proteomes" id="UP000018208">
    <property type="component" value="Unassembled WGS sequence"/>
</dbReference>
<comment type="similarity">
    <text evidence="1">Belongs to the eukaryotic ribosomal protein eL31 family.</text>
</comment>
<keyword evidence="2 5" id="KW-0689">Ribosomal protein</keyword>
<dbReference type="Gene3D" id="3.10.440.10">
    <property type="match status" value="1"/>
</dbReference>
<dbReference type="EMBL" id="AUWU02000004">
    <property type="protein sequence ID" value="KAH0574054.1"/>
    <property type="molecule type" value="Genomic_DNA"/>
</dbReference>
<dbReference type="InterPro" id="IPR023621">
    <property type="entry name" value="Ribosomal_eL31_dom_sf"/>
</dbReference>
<comment type="caution">
    <text evidence="5">The sequence shown here is derived from an EMBL/GenBank/DDBJ whole genome shotgun (WGS) entry which is preliminary data.</text>
</comment>
<evidence type="ECO:0000313" key="6">
    <source>
        <dbReference type="Proteomes" id="UP000018208"/>
    </source>
</evidence>
<dbReference type="KEGG" id="ssao:94298006"/>
<name>A0A9P8RYG6_9EUKA</name>
<dbReference type="GO" id="GO:0003735">
    <property type="term" value="F:structural constituent of ribosome"/>
    <property type="evidence" value="ECO:0007669"/>
    <property type="project" value="InterPro"/>
</dbReference>
<gene>
    <name evidence="4" type="ORF">SS50377_23983</name>
    <name evidence="5" type="ORF">SS50377_23992</name>
</gene>
<dbReference type="Pfam" id="PF01198">
    <property type="entry name" value="Ribosomal_L31e"/>
    <property type="match status" value="1"/>
</dbReference>
<dbReference type="SUPFAM" id="SSF54575">
    <property type="entry name" value="Ribosomal protein L31e"/>
    <property type="match status" value="1"/>
</dbReference>
<dbReference type="EMBL" id="AUWU02000004">
    <property type="protein sequence ID" value="KAH0574047.1"/>
    <property type="molecule type" value="Genomic_DNA"/>
</dbReference>
<organism evidence="5 6">
    <name type="scientific">Spironucleus salmonicida</name>
    <dbReference type="NCBI Taxonomy" id="348837"/>
    <lineage>
        <taxon>Eukaryota</taxon>
        <taxon>Metamonada</taxon>
        <taxon>Diplomonadida</taxon>
        <taxon>Hexamitidae</taxon>
        <taxon>Hexamitinae</taxon>
        <taxon>Spironucleus</taxon>
    </lineage>
</organism>
<protein>
    <submittedName>
        <fullName evidence="4 5">Ribosomal protein L31</fullName>
    </submittedName>
</protein>
<dbReference type="GO" id="GO:0022625">
    <property type="term" value="C:cytosolic large ribosomal subunit"/>
    <property type="evidence" value="ECO:0007669"/>
    <property type="project" value="TreeGrafter"/>
</dbReference>
<dbReference type="SMART" id="SM01380">
    <property type="entry name" value="Ribosomal_L31e"/>
    <property type="match status" value="1"/>
</dbReference>
<dbReference type="InterPro" id="IPR000054">
    <property type="entry name" value="Ribosomal_eL31"/>
</dbReference>
<evidence type="ECO:0000313" key="4">
    <source>
        <dbReference type="EMBL" id="KAH0574047.1"/>
    </source>
</evidence>
<keyword evidence="3" id="KW-0687">Ribonucleoprotein</keyword>
<proteinExistence type="inferred from homology"/>
<dbReference type="PANTHER" id="PTHR10956:SF0">
    <property type="entry name" value="60S RIBOSOMAL PROTEIN L31"/>
    <property type="match status" value="1"/>
</dbReference>
<evidence type="ECO:0000313" key="5">
    <source>
        <dbReference type="EMBL" id="KAH0574054.1"/>
    </source>
</evidence>
<reference evidence="5" key="1">
    <citation type="journal article" date="2014" name="PLoS Genet.">
        <title>The Genome of Spironucleus salmonicida Highlights a Fish Pathogen Adapted to Fluctuating Environments.</title>
        <authorList>
            <person name="Xu F."/>
            <person name="Jerlstrom-Hultqvist J."/>
            <person name="Einarsson E."/>
            <person name="Astvaldsson A."/>
            <person name="Svard S.G."/>
            <person name="Andersson J.O."/>
        </authorList>
    </citation>
    <scope>NUCLEOTIDE SEQUENCE</scope>
    <source>
        <strain evidence="5">ATCC 50377</strain>
    </source>
</reference>
<dbReference type="AlphaFoldDB" id="A0A9P8RYG6"/>
<dbReference type="RefSeq" id="XP_067764820.1">
    <property type="nucleotide sequence ID" value="XM_067907846.1"/>
</dbReference>
<evidence type="ECO:0000256" key="3">
    <source>
        <dbReference type="ARBA" id="ARBA00023274"/>
    </source>
</evidence>
<dbReference type="OrthoDB" id="9739313at2759"/>
<accession>A0A9P8RYG6</accession>
<dbReference type="GO" id="GO:0002181">
    <property type="term" value="P:cytoplasmic translation"/>
    <property type="evidence" value="ECO:0007669"/>
    <property type="project" value="TreeGrafter"/>
</dbReference>